<keyword evidence="2" id="KW-1185">Reference proteome</keyword>
<sequence length="54" mass="6547">MNFKSGIYTNPCFFIPNKMDSIRGYFIKVLCFYVYNFDDDLIFCGILILEYYNY</sequence>
<dbReference type="AlphaFoldDB" id="A0A828XYC9"/>
<gene>
    <name evidence="1" type="ORF">LEP1GSC131_4401</name>
</gene>
<accession>A0A828XYC9</accession>
<dbReference type="Proteomes" id="UP000006339">
    <property type="component" value="Unassembled WGS sequence"/>
</dbReference>
<dbReference type="EMBL" id="AKWH02000021">
    <property type="protein sequence ID" value="EKO52608.1"/>
    <property type="molecule type" value="Genomic_DNA"/>
</dbReference>
<evidence type="ECO:0000313" key="1">
    <source>
        <dbReference type="EMBL" id="EKO52608.1"/>
    </source>
</evidence>
<name>A0A828XYC9_9LEPT</name>
<protein>
    <submittedName>
        <fullName evidence="1">Uncharacterized protein</fullName>
    </submittedName>
</protein>
<proteinExistence type="predicted"/>
<comment type="caution">
    <text evidence="1">The sequence shown here is derived from an EMBL/GenBank/DDBJ whole genome shotgun (WGS) entry which is preliminary data.</text>
</comment>
<reference evidence="1" key="1">
    <citation type="submission" date="2012-10" db="EMBL/GenBank/DDBJ databases">
        <authorList>
            <person name="Harkins D.M."/>
            <person name="Durkin A.S."/>
            <person name="Brinkac L.M."/>
            <person name="Selengut J.D."/>
            <person name="Sanka R."/>
            <person name="DePew J."/>
            <person name="Purushe J."/>
            <person name="Picardeau M."/>
            <person name="Werts C."/>
            <person name="Goarant C."/>
            <person name="Vinetz J.M."/>
            <person name="Sutton G.G."/>
            <person name="Nelson W.C."/>
            <person name="Fouts D.E."/>
        </authorList>
    </citation>
    <scope>NUCLEOTIDE SEQUENCE [LARGE SCALE GENOMIC DNA]</scope>
    <source>
        <strain evidence="1">200802841</strain>
    </source>
</reference>
<organism evidence="1 2">
    <name type="scientific">Leptospira kirschneri str. 200802841</name>
    <dbReference type="NCBI Taxonomy" id="1193047"/>
    <lineage>
        <taxon>Bacteria</taxon>
        <taxon>Pseudomonadati</taxon>
        <taxon>Spirochaetota</taxon>
        <taxon>Spirochaetia</taxon>
        <taxon>Leptospirales</taxon>
        <taxon>Leptospiraceae</taxon>
        <taxon>Leptospira</taxon>
    </lineage>
</organism>
<evidence type="ECO:0000313" key="2">
    <source>
        <dbReference type="Proteomes" id="UP000006339"/>
    </source>
</evidence>